<comment type="cofactor">
    <cofactor evidence="17">
        <name>Mg(2+)</name>
        <dbReference type="ChEBI" id="CHEBI:18420"/>
    </cofactor>
</comment>
<comment type="similarity">
    <text evidence="17">Belongs to the NnrD/CARKD family.</text>
</comment>
<evidence type="ECO:0000313" key="22">
    <source>
        <dbReference type="EMBL" id="MQP13071.1"/>
    </source>
</evidence>
<dbReference type="EMBL" id="VZAH01000010">
    <property type="protein sequence ID" value="MQP13071.1"/>
    <property type="molecule type" value="Genomic_DNA"/>
</dbReference>
<evidence type="ECO:0000256" key="2">
    <source>
        <dbReference type="ARBA" id="ARBA00000909"/>
    </source>
</evidence>
<evidence type="ECO:0000259" key="21">
    <source>
        <dbReference type="PROSITE" id="PS51385"/>
    </source>
</evidence>
<dbReference type="SUPFAM" id="SSF53613">
    <property type="entry name" value="Ribokinase-like"/>
    <property type="match status" value="1"/>
</dbReference>
<comment type="catalytic activity">
    <reaction evidence="16 17 19">
        <text>(6S)-NADPHX + ADP = AMP + phosphate + NADPH + H(+)</text>
        <dbReference type="Rhea" id="RHEA:32235"/>
        <dbReference type="ChEBI" id="CHEBI:15378"/>
        <dbReference type="ChEBI" id="CHEBI:43474"/>
        <dbReference type="ChEBI" id="CHEBI:57783"/>
        <dbReference type="ChEBI" id="CHEBI:64076"/>
        <dbReference type="ChEBI" id="CHEBI:456215"/>
        <dbReference type="ChEBI" id="CHEBI:456216"/>
        <dbReference type="EC" id="4.2.1.136"/>
    </reaction>
</comment>
<dbReference type="PROSITE" id="PS51383">
    <property type="entry name" value="YJEF_C_3"/>
    <property type="match status" value="1"/>
</dbReference>
<proteinExistence type="inferred from homology"/>
<dbReference type="NCBIfam" id="TIGR00197">
    <property type="entry name" value="yjeF_nterm"/>
    <property type="match status" value="1"/>
</dbReference>
<evidence type="ECO:0000256" key="10">
    <source>
        <dbReference type="ARBA" id="ARBA00023027"/>
    </source>
</evidence>
<evidence type="ECO:0000256" key="13">
    <source>
        <dbReference type="ARBA" id="ARBA00023268"/>
    </source>
</evidence>
<dbReference type="HAMAP" id="MF_01966">
    <property type="entry name" value="NADHX_epimerase"/>
    <property type="match status" value="1"/>
</dbReference>
<dbReference type="GO" id="GO:0046496">
    <property type="term" value="P:nicotinamide nucleotide metabolic process"/>
    <property type="evidence" value="ECO:0007669"/>
    <property type="project" value="UniProtKB-UniRule"/>
</dbReference>
<evidence type="ECO:0000256" key="14">
    <source>
        <dbReference type="ARBA" id="ARBA00025153"/>
    </source>
</evidence>
<comment type="cofactor">
    <cofactor evidence="18 19">
        <name>K(+)</name>
        <dbReference type="ChEBI" id="CHEBI:29103"/>
    </cofactor>
    <text evidence="18 19">Binds 1 potassium ion per subunit.</text>
</comment>
<evidence type="ECO:0000256" key="16">
    <source>
        <dbReference type="ARBA" id="ARBA00049209"/>
    </source>
</evidence>
<name>A0A6G1VK95_9BACT</name>
<dbReference type="InterPro" id="IPR004443">
    <property type="entry name" value="YjeF_N_dom"/>
</dbReference>
<dbReference type="InterPro" id="IPR029056">
    <property type="entry name" value="Ribokinase-like"/>
</dbReference>
<evidence type="ECO:0000256" key="7">
    <source>
        <dbReference type="ARBA" id="ARBA00022840"/>
    </source>
</evidence>
<sequence>MKIFTSAQIHELDKYTIEHEPITSLNLMERAAKALTRAIEQEWSNRTPVVVFAGPGNNGGDALAVARLLSEDGYGVSVFLFNVHNKLSADCATNKKRLIEGKRVKQFTEVTVNFDPPQLEAGMLVVDGLFGSGLNKPLAGGFAAMVKYINQSAAKIVSIDLPSGLMSEDNSYNISANIIRADLTLTLQQKKLSMMMADNQQYLGRIKVLDIRLSPEFIQRTESRCSILEEKDIRQLLKPRGDFAHKGSMGTALLIAGSYGMSGASVLATRASLRTGVGKVITHTPKRNYEIMQISVPEAVLQMDTEETIFSEPVDTEDYHAMGIGPGLGTSEATAIALIAQLRRCTCPVVVDADALNILASHRAWMQQLPKNLIFTPHPRELDRLAGITSSNCTERLYKACELADRLHGYILLKGHFSALCHPDGKVEFCSTGNSGMATAGSGDVLTGIITALLARGYKQADAARIGMYLHGLAGDLAIKDLGKESLIASDLIDYLPKAFLRMEE</sequence>
<feature type="binding site" evidence="17">
    <location>
        <position position="264"/>
    </location>
    <ligand>
        <name>(6S)-NADPHX</name>
        <dbReference type="ChEBI" id="CHEBI:64076"/>
    </ligand>
</feature>
<feature type="binding site" evidence="17">
    <location>
        <begin position="414"/>
        <end position="418"/>
    </location>
    <ligand>
        <name>AMP</name>
        <dbReference type="ChEBI" id="CHEBI:456215"/>
    </ligand>
</feature>
<keyword evidence="12 17" id="KW-0456">Lyase</keyword>
<dbReference type="GO" id="GO:0046872">
    <property type="term" value="F:metal ion binding"/>
    <property type="evidence" value="ECO:0007669"/>
    <property type="project" value="UniProtKB-UniRule"/>
</dbReference>
<keyword evidence="13" id="KW-0511">Multifunctional enzyme</keyword>
<dbReference type="GO" id="GO:0052856">
    <property type="term" value="F:NAD(P)HX epimerase activity"/>
    <property type="evidence" value="ECO:0007669"/>
    <property type="project" value="UniProtKB-UniRule"/>
</dbReference>
<dbReference type="GO" id="GO:0005524">
    <property type="term" value="F:ATP binding"/>
    <property type="evidence" value="ECO:0007669"/>
    <property type="project" value="UniProtKB-UniRule"/>
</dbReference>
<evidence type="ECO:0000256" key="1">
    <source>
        <dbReference type="ARBA" id="ARBA00000013"/>
    </source>
</evidence>
<dbReference type="Proteomes" id="UP000477980">
    <property type="component" value="Unassembled WGS sequence"/>
</dbReference>
<comment type="catalytic activity">
    <reaction evidence="1 18 19">
        <text>(6R)-NADHX = (6S)-NADHX</text>
        <dbReference type="Rhea" id="RHEA:32215"/>
        <dbReference type="ChEBI" id="CHEBI:64074"/>
        <dbReference type="ChEBI" id="CHEBI:64075"/>
        <dbReference type="EC" id="5.1.99.6"/>
    </reaction>
</comment>
<dbReference type="RefSeq" id="WP_153092326.1">
    <property type="nucleotide sequence ID" value="NZ_VZAH01000010.1"/>
</dbReference>
<feature type="binding site" evidence="18">
    <location>
        <begin position="131"/>
        <end position="137"/>
    </location>
    <ligand>
        <name>(6S)-NADPHX</name>
        <dbReference type="ChEBI" id="CHEBI:64076"/>
    </ligand>
</feature>
<keyword evidence="11 18" id="KW-0413">Isomerase</keyword>
<comment type="caution">
    <text evidence="22">The sequence shown here is derived from an EMBL/GenBank/DDBJ whole genome shotgun (WGS) entry which is preliminary data.</text>
</comment>
<feature type="domain" description="YjeF N-terminal" evidence="21">
    <location>
        <begin position="9"/>
        <end position="219"/>
    </location>
</feature>
<feature type="binding site" evidence="17">
    <location>
        <position position="444"/>
    </location>
    <ligand>
        <name>(6S)-NADPHX</name>
        <dbReference type="ChEBI" id="CHEBI:64076"/>
    </ligand>
</feature>
<evidence type="ECO:0000256" key="8">
    <source>
        <dbReference type="ARBA" id="ARBA00022857"/>
    </source>
</evidence>
<keyword evidence="5 18" id="KW-0479">Metal-binding</keyword>
<evidence type="ECO:0000256" key="6">
    <source>
        <dbReference type="ARBA" id="ARBA00022741"/>
    </source>
</evidence>
<dbReference type="SUPFAM" id="SSF64153">
    <property type="entry name" value="YjeF N-terminal domain-like"/>
    <property type="match status" value="1"/>
</dbReference>
<comment type="function">
    <text evidence="17">Catalyzes the dehydration of the S-form of NAD(P)HX at the expense of ADP, which is converted to AMP. Together with NAD(P)HX epimerase, which catalyzes the epimerization of the S- and R-forms, the enzyme allows the repair of both epimers of NAD(P)HX, a damaged form of NAD(P)H that is a result of enzymatic or heat-dependent hydration.</text>
</comment>
<feature type="domain" description="YjeF C-terminal" evidence="20">
    <location>
        <begin position="229"/>
        <end position="503"/>
    </location>
</feature>
<dbReference type="EC" id="5.1.99.6" evidence="19"/>
<dbReference type="Gene3D" id="3.40.50.10260">
    <property type="entry name" value="YjeF N-terminal domain"/>
    <property type="match status" value="1"/>
</dbReference>
<comment type="function">
    <text evidence="14 19">Bifunctional enzyme that catalyzes the epimerization of the S- and R-forms of NAD(P)HX and the dehydration of the S-form of NAD(P)HX at the expense of ADP, which is converted to AMP. This allows the repair of both epimers of NAD(P)HX, a damaged form of NAD(P)H that is a result of enzymatic or heat-dependent hydration.</text>
</comment>
<evidence type="ECO:0000256" key="9">
    <source>
        <dbReference type="ARBA" id="ARBA00022958"/>
    </source>
</evidence>
<dbReference type="Gene3D" id="3.40.1190.20">
    <property type="match status" value="1"/>
</dbReference>
<reference evidence="22 23" key="1">
    <citation type="submission" date="2019-09" db="EMBL/GenBank/DDBJ databases">
        <title>Distinct polysaccharide growth profiles of human intestinal Prevotella copri isolates.</title>
        <authorList>
            <person name="Fehlner-Peach H."/>
            <person name="Magnabosco C."/>
            <person name="Raghavan V."/>
            <person name="Scher J.U."/>
            <person name="Tett A."/>
            <person name="Cox L.M."/>
            <person name="Gottsegen C."/>
            <person name="Watters A."/>
            <person name="Wiltshire- Gordon J.D."/>
            <person name="Segata N."/>
            <person name="Bonneau R."/>
            <person name="Littman D.R."/>
        </authorList>
    </citation>
    <scope>NUCLEOTIDE SEQUENCE [LARGE SCALE GENOMIC DNA]</scope>
    <source>
        <strain evidence="23">iAA917</strain>
    </source>
</reference>
<dbReference type="PROSITE" id="PS51385">
    <property type="entry name" value="YJEF_N"/>
    <property type="match status" value="1"/>
</dbReference>
<dbReference type="AlphaFoldDB" id="A0A6G1VK95"/>
<comment type="subunit">
    <text evidence="17">Homotetramer.</text>
</comment>
<keyword evidence="9 18" id="KW-0630">Potassium</keyword>
<evidence type="ECO:0000256" key="15">
    <source>
        <dbReference type="ARBA" id="ARBA00048238"/>
    </source>
</evidence>
<evidence type="ECO:0000313" key="23">
    <source>
        <dbReference type="Proteomes" id="UP000477980"/>
    </source>
</evidence>
<evidence type="ECO:0000256" key="11">
    <source>
        <dbReference type="ARBA" id="ARBA00023235"/>
    </source>
</evidence>
<evidence type="ECO:0000256" key="17">
    <source>
        <dbReference type="HAMAP-Rule" id="MF_01965"/>
    </source>
</evidence>
<comment type="catalytic activity">
    <reaction evidence="15 17 19">
        <text>(6S)-NADHX + ADP = AMP + phosphate + NADH + H(+)</text>
        <dbReference type="Rhea" id="RHEA:32223"/>
        <dbReference type="ChEBI" id="CHEBI:15378"/>
        <dbReference type="ChEBI" id="CHEBI:43474"/>
        <dbReference type="ChEBI" id="CHEBI:57945"/>
        <dbReference type="ChEBI" id="CHEBI:64074"/>
        <dbReference type="ChEBI" id="CHEBI:456215"/>
        <dbReference type="ChEBI" id="CHEBI:456216"/>
        <dbReference type="EC" id="4.2.1.136"/>
    </reaction>
</comment>
<keyword evidence="10 17" id="KW-0520">NAD</keyword>
<keyword evidence="7 17" id="KW-0067">ATP-binding</keyword>
<dbReference type="OrthoDB" id="9806925at2"/>
<comment type="catalytic activity">
    <reaction evidence="2 18 19">
        <text>(6R)-NADPHX = (6S)-NADPHX</text>
        <dbReference type="Rhea" id="RHEA:32227"/>
        <dbReference type="ChEBI" id="CHEBI:64076"/>
        <dbReference type="ChEBI" id="CHEBI:64077"/>
        <dbReference type="EC" id="5.1.99.6"/>
    </reaction>
</comment>
<dbReference type="GO" id="GO:0110051">
    <property type="term" value="P:metabolite repair"/>
    <property type="evidence" value="ECO:0007669"/>
    <property type="project" value="TreeGrafter"/>
</dbReference>
<organism evidence="22 23">
    <name type="scientific">Segatella copri</name>
    <dbReference type="NCBI Taxonomy" id="165179"/>
    <lineage>
        <taxon>Bacteria</taxon>
        <taxon>Pseudomonadati</taxon>
        <taxon>Bacteroidota</taxon>
        <taxon>Bacteroidia</taxon>
        <taxon>Bacteroidales</taxon>
        <taxon>Prevotellaceae</taxon>
        <taxon>Segatella</taxon>
    </lineage>
</organism>
<dbReference type="CDD" id="cd01171">
    <property type="entry name" value="YXKO-related"/>
    <property type="match status" value="1"/>
</dbReference>
<feature type="binding site" evidence="18">
    <location>
        <begin position="57"/>
        <end position="61"/>
    </location>
    <ligand>
        <name>(6S)-NADPHX</name>
        <dbReference type="ChEBI" id="CHEBI:64076"/>
    </ligand>
</feature>
<feature type="binding site" evidence="18">
    <location>
        <position position="58"/>
    </location>
    <ligand>
        <name>K(+)</name>
        <dbReference type="ChEBI" id="CHEBI:29103"/>
    </ligand>
</feature>
<dbReference type="InterPro" id="IPR000631">
    <property type="entry name" value="CARKD"/>
</dbReference>
<comment type="similarity">
    <text evidence="3 19">In the N-terminal section; belongs to the NnrE/AIBP family.</text>
</comment>
<feature type="binding site" evidence="18">
    <location>
        <position position="127"/>
    </location>
    <ligand>
        <name>K(+)</name>
        <dbReference type="ChEBI" id="CHEBI:29103"/>
    </ligand>
</feature>
<dbReference type="PANTHER" id="PTHR12592:SF0">
    <property type="entry name" value="ATP-DEPENDENT (S)-NAD(P)H-HYDRATE DEHYDRATASE"/>
    <property type="match status" value="1"/>
</dbReference>
<dbReference type="GO" id="GO:0052855">
    <property type="term" value="F:ADP-dependent NAD(P)H-hydrate dehydratase activity"/>
    <property type="evidence" value="ECO:0007669"/>
    <property type="project" value="UniProtKB-UniRule"/>
</dbReference>
<dbReference type="Pfam" id="PF01256">
    <property type="entry name" value="Carb_kinase"/>
    <property type="match status" value="1"/>
</dbReference>
<dbReference type="EC" id="4.2.1.136" evidence="19"/>
<dbReference type="PROSITE" id="PS01050">
    <property type="entry name" value="YJEF_C_2"/>
    <property type="match status" value="1"/>
</dbReference>
<evidence type="ECO:0000256" key="5">
    <source>
        <dbReference type="ARBA" id="ARBA00022723"/>
    </source>
</evidence>
<keyword evidence="8 17" id="KW-0521">NADP</keyword>
<dbReference type="InterPro" id="IPR036652">
    <property type="entry name" value="YjeF_N_dom_sf"/>
</dbReference>
<comment type="caution">
    <text evidence="18">Lacks conserved residue(s) required for the propagation of feature annotation.</text>
</comment>
<gene>
    <name evidence="17" type="primary">nnrD</name>
    <name evidence="18" type="synonym">nnrE</name>
    <name evidence="22" type="ORF">F7D25_01295</name>
</gene>
<evidence type="ECO:0000256" key="3">
    <source>
        <dbReference type="ARBA" id="ARBA00006001"/>
    </source>
</evidence>
<feature type="binding site" evidence="17">
    <location>
        <position position="327"/>
    </location>
    <ligand>
        <name>(6S)-NADPHX</name>
        <dbReference type="ChEBI" id="CHEBI:64076"/>
    </ligand>
</feature>
<keyword evidence="6 17" id="KW-0547">Nucleotide-binding</keyword>
<dbReference type="InterPro" id="IPR030677">
    <property type="entry name" value="Nnr"/>
</dbReference>
<dbReference type="HAMAP" id="MF_01965">
    <property type="entry name" value="NADHX_dehydratase"/>
    <property type="match status" value="1"/>
</dbReference>
<dbReference type="NCBIfam" id="TIGR00196">
    <property type="entry name" value="yjeF_cterm"/>
    <property type="match status" value="1"/>
</dbReference>
<evidence type="ECO:0000256" key="4">
    <source>
        <dbReference type="ARBA" id="ARBA00009524"/>
    </source>
</evidence>
<feature type="binding site" evidence="18">
    <location>
        <position position="163"/>
    </location>
    <ligand>
        <name>K(+)</name>
        <dbReference type="ChEBI" id="CHEBI:29103"/>
    </ligand>
</feature>
<evidence type="ECO:0000259" key="20">
    <source>
        <dbReference type="PROSITE" id="PS51383"/>
    </source>
</evidence>
<evidence type="ECO:0000256" key="12">
    <source>
        <dbReference type="ARBA" id="ARBA00023239"/>
    </source>
</evidence>
<comment type="similarity">
    <text evidence="18">Belongs to the NnrE/AIBP family.</text>
</comment>
<feature type="binding site" evidence="18">
    <location>
        <position position="160"/>
    </location>
    <ligand>
        <name>(6S)-NADPHX</name>
        <dbReference type="ChEBI" id="CHEBI:64076"/>
    </ligand>
</feature>
<comment type="function">
    <text evidence="18">Catalyzes the epimerization of the S- and R-forms of NAD(P)HX, a damaged form of NAD(P)H that is a result of enzymatic or heat-dependent hydration. This is a prerequisite for the S-specific NAD(P)H-hydrate dehydratase to allow the repair of both epimers of NAD(P)HX.</text>
</comment>
<evidence type="ECO:0000256" key="18">
    <source>
        <dbReference type="HAMAP-Rule" id="MF_01966"/>
    </source>
</evidence>
<protein>
    <recommendedName>
        <fullName evidence="19">Bifunctional NAD(P)H-hydrate repair enzyme</fullName>
    </recommendedName>
    <alternativeName>
        <fullName evidence="19">Nicotinamide nucleotide repair protein</fullName>
    </alternativeName>
    <domain>
        <recommendedName>
            <fullName evidence="19">ADP-dependent (S)-NAD(P)H-hydrate dehydratase</fullName>
            <ecNumber evidence="19">4.2.1.136</ecNumber>
        </recommendedName>
        <alternativeName>
            <fullName evidence="19">ADP-dependent NAD(P)HX dehydratase</fullName>
        </alternativeName>
    </domain>
    <domain>
        <recommendedName>
            <fullName evidence="19">NAD(P)H-hydrate epimerase</fullName>
            <ecNumber evidence="19">5.1.99.6</ecNumber>
        </recommendedName>
    </domain>
</protein>
<dbReference type="InterPro" id="IPR017953">
    <property type="entry name" value="Carbohydrate_kinase_pred_CS"/>
</dbReference>
<feature type="binding site" evidence="17">
    <location>
        <position position="378"/>
    </location>
    <ligand>
        <name>(6S)-NADPHX</name>
        <dbReference type="ChEBI" id="CHEBI:64076"/>
    </ligand>
</feature>
<dbReference type="PIRSF" id="PIRSF017184">
    <property type="entry name" value="Nnr"/>
    <property type="match status" value="1"/>
</dbReference>
<dbReference type="PANTHER" id="PTHR12592">
    <property type="entry name" value="ATP-DEPENDENT (S)-NAD(P)H-HYDRATE DEHYDRATASE FAMILY MEMBER"/>
    <property type="match status" value="1"/>
</dbReference>
<evidence type="ECO:0000256" key="19">
    <source>
        <dbReference type="PIRNR" id="PIRNR017184"/>
    </source>
</evidence>
<feature type="binding site" evidence="17">
    <location>
        <position position="443"/>
    </location>
    <ligand>
        <name>AMP</name>
        <dbReference type="ChEBI" id="CHEBI:456215"/>
    </ligand>
</feature>
<accession>A0A6G1VK95</accession>
<comment type="similarity">
    <text evidence="4 19">In the C-terminal section; belongs to the NnrD/CARKD family.</text>
</comment>
<dbReference type="Pfam" id="PF03853">
    <property type="entry name" value="YjeF_N"/>
    <property type="match status" value="1"/>
</dbReference>